<comment type="caution">
    <text evidence="4">The sequence shown here is derived from an EMBL/GenBank/DDBJ whole genome shotgun (WGS) entry which is preliminary data.</text>
</comment>
<evidence type="ECO:0000256" key="2">
    <source>
        <dbReference type="SAM" id="MobiDB-lite"/>
    </source>
</evidence>
<dbReference type="PANTHER" id="PTHR14143:SF1">
    <property type="entry name" value="IRG-TYPE G DOMAIN-CONTAINING PROTEIN"/>
    <property type="match status" value="1"/>
</dbReference>
<proteinExistence type="inferred from homology"/>
<dbReference type="InterPro" id="IPR027417">
    <property type="entry name" value="P-loop_NTPase"/>
</dbReference>
<keyword evidence="4" id="KW-0378">Hydrolase</keyword>
<dbReference type="InterPro" id="IPR007743">
    <property type="entry name" value="Immunity-related_GTPase-like"/>
</dbReference>
<keyword evidence="5" id="KW-1185">Reference proteome</keyword>
<gene>
    <name evidence="4" type="ORF">B0T25DRAFT_602422</name>
</gene>
<accession>A0AAJ0HT16</accession>
<dbReference type="PANTHER" id="PTHR14143">
    <property type="entry name" value="INTERFERON-INDUCIBLE GTPASE FAMILY MEMBER"/>
    <property type="match status" value="1"/>
</dbReference>
<organism evidence="4 5">
    <name type="scientific">Lasiosphaeria hispida</name>
    <dbReference type="NCBI Taxonomy" id="260671"/>
    <lineage>
        <taxon>Eukaryota</taxon>
        <taxon>Fungi</taxon>
        <taxon>Dikarya</taxon>
        <taxon>Ascomycota</taxon>
        <taxon>Pezizomycotina</taxon>
        <taxon>Sordariomycetes</taxon>
        <taxon>Sordariomycetidae</taxon>
        <taxon>Sordariales</taxon>
        <taxon>Lasiosphaeriaceae</taxon>
        <taxon>Lasiosphaeria</taxon>
    </lineage>
</organism>
<reference evidence="4" key="2">
    <citation type="submission" date="2023-06" db="EMBL/GenBank/DDBJ databases">
        <authorList>
            <consortium name="Lawrence Berkeley National Laboratory"/>
            <person name="Haridas S."/>
            <person name="Hensen N."/>
            <person name="Bonometti L."/>
            <person name="Westerberg I."/>
            <person name="Brannstrom I.O."/>
            <person name="Guillou S."/>
            <person name="Cros-Aarteil S."/>
            <person name="Calhoun S."/>
            <person name="Kuo A."/>
            <person name="Mondo S."/>
            <person name="Pangilinan J."/>
            <person name="Riley R."/>
            <person name="Labutti K."/>
            <person name="Andreopoulos B."/>
            <person name="Lipzen A."/>
            <person name="Chen C."/>
            <person name="Yanf M."/>
            <person name="Daum C."/>
            <person name="Ng V."/>
            <person name="Clum A."/>
            <person name="Steindorff A."/>
            <person name="Ohm R."/>
            <person name="Martin F."/>
            <person name="Silar P."/>
            <person name="Natvig D."/>
            <person name="Lalanne C."/>
            <person name="Gautier V."/>
            <person name="Ament-Velasquez S.L."/>
            <person name="Kruys A."/>
            <person name="Hutchinson M.I."/>
            <person name="Powell A.J."/>
            <person name="Barry K."/>
            <person name="Miller A.N."/>
            <person name="Grigoriev I.V."/>
            <person name="Debuchy R."/>
            <person name="Gladieux P."/>
            <person name="Thoren M.H."/>
            <person name="Johannesson H."/>
        </authorList>
    </citation>
    <scope>NUCLEOTIDE SEQUENCE</scope>
    <source>
        <strain evidence="4">CBS 955.72</strain>
    </source>
</reference>
<dbReference type="GO" id="GO:0005525">
    <property type="term" value="F:GTP binding"/>
    <property type="evidence" value="ECO:0007669"/>
    <property type="project" value="InterPro"/>
</dbReference>
<evidence type="ECO:0000313" key="4">
    <source>
        <dbReference type="EMBL" id="KAK3360643.1"/>
    </source>
</evidence>
<dbReference type="AlphaFoldDB" id="A0AAJ0HT16"/>
<evidence type="ECO:0000313" key="5">
    <source>
        <dbReference type="Proteomes" id="UP001275084"/>
    </source>
</evidence>
<dbReference type="InterPro" id="IPR030385">
    <property type="entry name" value="G_IRG_dom"/>
</dbReference>
<dbReference type="GO" id="GO:0016787">
    <property type="term" value="F:hydrolase activity"/>
    <property type="evidence" value="ECO:0007669"/>
    <property type="project" value="UniProtKB-KW"/>
</dbReference>
<reference evidence="4" key="1">
    <citation type="journal article" date="2023" name="Mol. Phylogenet. Evol.">
        <title>Genome-scale phylogeny and comparative genomics of the fungal order Sordariales.</title>
        <authorList>
            <person name="Hensen N."/>
            <person name="Bonometti L."/>
            <person name="Westerberg I."/>
            <person name="Brannstrom I.O."/>
            <person name="Guillou S."/>
            <person name="Cros-Aarteil S."/>
            <person name="Calhoun S."/>
            <person name="Haridas S."/>
            <person name="Kuo A."/>
            <person name="Mondo S."/>
            <person name="Pangilinan J."/>
            <person name="Riley R."/>
            <person name="LaButti K."/>
            <person name="Andreopoulos B."/>
            <person name="Lipzen A."/>
            <person name="Chen C."/>
            <person name="Yan M."/>
            <person name="Daum C."/>
            <person name="Ng V."/>
            <person name="Clum A."/>
            <person name="Steindorff A."/>
            <person name="Ohm R.A."/>
            <person name="Martin F."/>
            <person name="Silar P."/>
            <person name="Natvig D.O."/>
            <person name="Lalanne C."/>
            <person name="Gautier V."/>
            <person name="Ament-Velasquez S.L."/>
            <person name="Kruys A."/>
            <person name="Hutchinson M.I."/>
            <person name="Powell A.J."/>
            <person name="Barry K."/>
            <person name="Miller A.N."/>
            <person name="Grigoriev I.V."/>
            <person name="Debuchy R."/>
            <person name="Gladieux P."/>
            <person name="Hiltunen Thoren M."/>
            <person name="Johannesson H."/>
        </authorList>
    </citation>
    <scope>NUCLEOTIDE SEQUENCE</scope>
    <source>
        <strain evidence="4">CBS 955.72</strain>
    </source>
</reference>
<dbReference type="EMBL" id="JAUIQD010000002">
    <property type="protein sequence ID" value="KAK3360643.1"/>
    <property type="molecule type" value="Genomic_DNA"/>
</dbReference>
<dbReference type="Gene3D" id="3.40.50.300">
    <property type="entry name" value="P-loop containing nucleotide triphosphate hydrolases"/>
    <property type="match status" value="1"/>
</dbReference>
<sequence>MAAFIPVIAGVGILAGTIEMPWERNARKAREREREARAAEQRAREAERQALEEAGRQRTLLELGVPPDREISDTDIQTGRSEVGYEQGCRNIVLVGNRGAGKSTLINCLRGLGPGDSGLAEVGEVNVTTDCHKYDDLPKKGKQIVLYDMPGAGVIGSSAWDYYYARKLYSFDIVVIVHETTLAESDVRLRRLCYLRQQHCILVRTKADVHIGNIEYRKQCTIAAARDDYMDQVRMDMRGFNALDSARAPGELRVEIFDYVVNQRALLWKITQVLDPERLCEPPASDLYHPINEAEFLGEIGMLSG</sequence>
<protein>
    <submittedName>
        <fullName evidence="4">P-loop containing nucleoside triphosphate hydrolase protein</fullName>
    </submittedName>
</protein>
<dbReference type="PROSITE" id="PS51716">
    <property type="entry name" value="G_IRG"/>
    <property type="match status" value="1"/>
</dbReference>
<dbReference type="Pfam" id="PF05049">
    <property type="entry name" value="IIGP"/>
    <property type="match status" value="1"/>
</dbReference>
<evidence type="ECO:0000259" key="3">
    <source>
        <dbReference type="PROSITE" id="PS51716"/>
    </source>
</evidence>
<dbReference type="SUPFAM" id="SSF52540">
    <property type="entry name" value="P-loop containing nucleoside triphosphate hydrolases"/>
    <property type="match status" value="1"/>
</dbReference>
<name>A0AAJ0HT16_9PEZI</name>
<feature type="region of interest" description="Disordered" evidence="2">
    <location>
        <begin position="29"/>
        <end position="51"/>
    </location>
</feature>
<feature type="domain" description="IRG-type G" evidence="3">
    <location>
        <begin position="88"/>
        <end position="269"/>
    </location>
</feature>
<dbReference type="Proteomes" id="UP001275084">
    <property type="component" value="Unassembled WGS sequence"/>
</dbReference>
<evidence type="ECO:0000256" key="1">
    <source>
        <dbReference type="ARBA" id="ARBA00005429"/>
    </source>
</evidence>
<comment type="similarity">
    <text evidence="1">Belongs to the TRAFAC class dynamin-like GTPase superfamily. IRG family.</text>
</comment>
<dbReference type="GO" id="GO:0016020">
    <property type="term" value="C:membrane"/>
    <property type="evidence" value="ECO:0007669"/>
    <property type="project" value="InterPro"/>
</dbReference>